<dbReference type="OMA" id="VFIQCKT"/>
<sequence>MSDSSVEWRIIPVEELRKWNLFSTMDDYFLQNIRLAHAHGMFGFLVTADDIVYVVGTNRKGALGIGGILEAPSPVKIDPLCGQSVKEFVIAGITSPEFASCFALTEDGRVFSWGSNSNGQLGTHGAKKLTTPELIKFDSNVKIGQISVGDLHTLALTEDTGEVYSCGWNAYGQLGLGTDTDQYEPRKITANFGNIRVKQISCSSSSSFALSESGEVYSWGHNGCEELGLGNATSATVPTKLIIDQPMKKIANGSYHTLALTLSGEIYACGDNASGQLGTGDTTRLSVLTKLSTDVGIFEDISSITGIQQSLGKVADKIFAWATNLKHFNASSCIRMNLNLLKLAIFFVLCWAHFVSGAGFGRCPRGQYFSLQQNRCVASPVTRPG</sequence>
<dbReference type="InterPro" id="IPR051625">
    <property type="entry name" value="Signaling_Regulatory_Domain"/>
</dbReference>
<organism evidence="4 5">
    <name type="scientific">Folsomia candida</name>
    <name type="common">Springtail</name>
    <dbReference type="NCBI Taxonomy" id="158441"/>
    <lineage>
        <taxon>Eukaryota</taxon>
        <taxon>Metazoa</taxon>
        <taxon>Ecdysozoa</taxon>
        <taxon>Arthropoda</taxon>
        <taxon>Hexapoda</taxon>
        <taxon>Collembola</taxon>
        <taxon>Entomobryomorpha</taxon>
        <taxon>Isotomoidea</taxon>
        <taxon>Isotomidae</taxon>
        <taxon>Proisotominae</taxon>
        <taxon>Folsomia</taxon>
    </lineage>
</organism>
<feature type="repeat" description="RCC1" evidence="2">
    <location>
        <begin position="214"/>
        <end position="263"/>
    </location>
</feature>
<evidence type="ECO:0000313" key="4">
    <source>
        <dbReference type="EMBL" id="OXA43202.1"/>
    </source>
</evidence>
<dbReference type="PROSITE" id="PS50012">
    <property type="entry name" value="RCC1_3"/>
    <property type="match status" value="3"/>
</dbReference>
<evidence type="ECO:0000256" key="2">
    <source>
        <dbReference type="PROSITE-ProRule" id="PRU00235"/>
    </source>
</evidence>
<feature type="domain" description="RCC1-like" evidence="3">
    <location>
        <begin position="52"/>
        <end position="309"/>
    </location>
</feature>
<dbReference type="InterPro" id="IPR000408">
    <property type="entry name" value="Reg_chr_condens"/>
</dbReference>
<accession>A0A226DCF6</accession>
<dbReference type="Proteomes" id="UP000198287">
    <property type="component" value="Unassembled WGS sequence"/>
</dbReference>
<dbReference type="InterPro" id="IPR009091">
    <property type="entry name" value="RCC1/BLIP-II"/>
</dbReference>
<feature type="repeat" description="RCC1" evidence="2">
    <location>
        <begin position="108"/>
        <end position="159"/>
    </location>
</feature>
<dbReference type="Pfam" id="PF25390">
    <property type="entry name" value="WD40_RLD"/>
    <property type="match status" value="1"/>
</dbReference>
<dbReference type="InterPro" id="IPR058923">
    <property type="entry name" value="RCC1-like_dom"/>
</dbReference>
<feature type="repeat" description="RCC1" evidence="2">
    <location>
        <begin position="161"/>
        <end position="213"/>
    </location>
</feature>
<evidence type="ECO:0000256" key="1">
    <source>
        <dbReference type="ARBA" id="ARBA00022737"/>
    </source>
</evidence>
<dbReference type="PANTHER" id="PTHR22872">
    <property type="entry name" value="BTK-BINDING PROTEIN-RELATED"/>
    <property type="match status" value="1"/>
</dbReference>
<comment type="caution">
    <text evidence="4">The sequence shown here is derived from an EMBL/GenBank/DDBJ whole genome shotgun (WGS) entry which is preliminary data.</text>
</comment>
<dbReference type="Gene3D" id="2.130.10.30">
    <property type="entry name" value="Regulator of chromosome condensation 1/beta-lactamase-inhibitor protein II"/>
    <property type="match status" value="1"/>
</dbReference>
<gene>
    <name evidence="4" type="ORF">Fcan01_22046</name>
</gene>
<keyword evidence="1" id="KW-0677">Repeat</keyword>
<protein>
    <submittedName>
        <fullName evidence="4">RCC1 and BTB domain-containing protein 2</fullName>
    </submittedName>
</protein>
<dbReference type="EMBL" id="LNIX01000023">
    <property type="protein sequence ID" value="OXA43202.1"/>
    <property type="molecule type" value="Genomic_DNA"/>
</dbReference>
<dbReference type="AlphaFoldDB" id="A0A226DCF6"/>
<name>A0A226DCF6_FOLCA</name>
<dbReference type="OrthoDB" id="5370059at2759"/>
<reference evidence="4 5" key="1">
    <citation type="submission" date="2015-12" db="EMBL/GenBank/DDBJ databases">
        <title>The genome of Folsomia candida.</title>
        <authorList>
            <person name="Faddeeva A."/>
            <person name="Derks M.F."/>
            <person name="Anvar Y."/>
            <person name="Smit S."/>
            <person name="Van Straalen N."/>
            <person name="Roelofs D."/>
        </authorList>
    </citation>
    <scope>NUCLEOTIDE SEQUENCE [LARGE SCALE GENOMIC DNA]</scope>
    <source>
        <strain evidence="4 5">VU population</strain>
        <tissue evidence="4">Whole body</tissue>
    </source>
</reference>
<evidence type="ECO:0000259" key="3">
    <source>
        <dbReference type="Pfam" id="PF25390"/>
    </source>
</evidence>
<dbReference type="PRINTS" id="PR00633">
    <property type="entry name" value="RCCNDNSATION"/>
</dbReference>
<evidence type="ECO:0000313" key="5">
    <source>
        <dbReference type="Proteomes" id="UP000198287"/>
    </source>
</evidence>
<proteinExistence type="predicted"/>
<keyword evidence="5" id="KW-1185">Reference proteome</keyword>
<dbReference type="SUPFAM" id="SSF50985">
    <property type="entry name" value="RCC1/BLIP-II"/>
    <property type="match status" value="1"/>
</dbReference>